<evidence type="ECO:0000313" key="3">
    <source>
        <dbReference type="Proteomes" id="UP000179270"/>
    </source>
</evidence>
<feature type="transmembrane region" description="Helical" evidence="1">
    <location>
        <begin position="102"/>
        <end position="121"/>
    </location>
</feature>
<evidence type="ECO:0000313" key="2">
    <source>
        <dbReference type="EMBL" id="OGK40288.1"/>
    </source>
</evidence>
<sequence length="378" mass="44417">MEKKHFVNLSIIIGIYLLILFFFKQQIFTYQFDHKLINRYFCSQDIPYEPNCPREWLSDEELHIAAGYLYSTGSDPAEIDFQHMPLIAYFYGFSVLAFNNPYYVEIIFGLLFLSLVYLLGIKIYKSEKVSIIACLLFLIDPLFLDLSSQASYELGQAVLILLYFYFIIFHEKNFLLRGITLGLIATSKFWGAALFFVMFFNAYKILTRNFKLRIFILSLITGFITFSIVYFQSYILRNFQFNIVFLQLKILKYWLTHSITNIPFASLILFTTGFFKSWWDNHEILRTQPWSIIWPVSLLTSLIVGLKLLLSKKFIPVLLVSAIPFSYLVYLGVQAPFSRYFILILPFSYLSFAKFTIPFFIILKKHINIAISKIIYVK</sequence>
<proteinExistence type="predicted"/>
<dbReference type="EMBL" id="MGAF01000034">
    <property type="protein sequence ID" value="OGK40288.1"/>
    <property type="molecule type" value="Genomic_DNA"/>
</dbReference>
<keyword evidence="1" id="KW-0812">Transmembrane</keyword>
<feature type="transmembrane region" description="Helical" evidence="1">
    <location>
        <begin position="292"/>
        <end position="310"/>
    </location>
</feature>
<gene>
    <name evidence="2" type="ORF">A3A74_07325</name>
</gene>
<feature type="transmembrane region" description="Helical" evidence="1">
    <location>
        <begin position="181"/>
        <end position="200"/>
    </location>
</feature>
<feature type="transmembrane region" description="Helical" evidence="1">
    <location>
        <begin position="7"/>
        <end position="23"/>
    </location>
</feature>
<evidence type="ECO:0008006" key="4">
    <source>
        <dbReference type="Google" id="ProtNLM"/>
    </source>
</evidence>
<feature type="transmembrane region" description="Helical" evidence="1">
    <location>
        <begin position="341"/>
        <end position="363"/>
    </location>
</feature>
<feature type="transmembrane region" description="Helical" evidence="1">
    <location>
        <begin position="317"/>
        <end position="335"/>
    </location>
</feature>
<organism evidence="2 3">
    <name type="scientific">Candidatus Roizmanbacteria bacterium RIFCSPLOWO2_01_FULL_35_13</name>
    <dbReference type="NCBI Taxonomy" id="1802055"/>
    <lineage>
        <taxon>Bacteria</taxon>
        <taxon>Candidatus Roizmaniibacteriota</taxon>
    </lineage>
</organism>
<feature type="transmembrane region" description="Helical" evidence="1">
    <location>
        <begin position="251"/>
        <end position="272"/>
    </location>
</feature>
<feature type="transmembrane region" description="Helical" evidence="1">
    <location>
        <begin position="128"/>
        <end position="144"/>
    </location>
</feature>
<dbReference type="AlphaFoldDB" id="A0A1F7IA90"/>
<evidence type="ECO:0000256" key="1">
    <source>
        <dbReference type="SAM" id="Phobius"/>
    </source>
</evidence>
<accession>A0A1F7IA90</accession>
<dbReference type="Proteomes" id="UP000179270">
    <property type="component" value="Unassembled WGS sequence"/>
</dbReference>
<keyword evidence="1" id="KW-1133">Transmembrane helix</keyword>
<keyword evidence="1" id="KW-0472">Membrane</keyword>
<reference evidence="2 3" key="1">
    <citation type="journal article" date="2016" name="Nat. Commun.">
        <title>Thousands of microbial genomes shed light on interconnected biogeochemical processes in an aquifer system.</title>
        <authorList>
            <person name="Anantharaman K."/>
            <person name="Brown C.T."/>
            <person name="Hug L.A."/>
            <person name="Sharon I."/>
            <person name="Castelle C.J."/>
            <person name="Probst A.J."/>
            <person name="Thomas B.C."/>
            <person name="Singh A."/>
            <person name="Wilkins M.J."/>
            <person name="Karaoz U."/>
            <person name="Brodie E.L."/>
            <person name="Williams K.H."/>
            <person name="Hubbard S.S."/>
            <person name="Banfield J.F."/>
        </authorList>
    </citation>
    <scope>NUCLEOTIDE SEQUENCE [LARGE SCALE GENOMIC DNA]</scope>
</reference>
<protein>
    <recommendedName>
        <fullName evidence="4">Glycosyltransferase RgtA/B/C/D-like domain-containing protein</fullName>
    </recommendedName>
</protein>
<feature type="transmembrane region" description="Helical" evidence="1">
    <location>
        <begin position="212"/>
        <end position="231"/>
    </location>
</feature>
<dbReference type="STRING" id="1802055.A3A74_07325"/>
<feature type="transmembrane region" description="Helical" evidence="1">
    <location>
        <begin position="150"/>
        <end position="169"/>
    </location>
</feature>
<comment type="caution">
    <text evidence="2">The sequence shown here is derived from an EMBL/GenBank/DDBJ whole genome shotgun (WGS) entry which is preliminary data.</text>
</comment>
<name>A0A1F7IA90_9BACT</name>